<keyword evidence="5" id="KW-0028">Amino-acid biosynthesis</keyword>
<dbReference type="Pfam" id="PF00696">
    <property type="entry name" value="AA_kinase"/>
    <property type="match status" value="1"/>
</dbReference>
<dbReference type="Proteomes" id="UP000198211">
    <property type="component" value="Unassembled WGS sequence"/>
</dbReference>
<evidence type="ECO:0000259" key="9">
    <source>
        <dbReference type="Pfam" id="PF00583"/>
    </source>
</evidence>
<dbReference type="SUPFAM" id="SSF53633">
    <property type="entry name" value="Carbamate kinase-like"/>
    <property type="match status" value="1"/>
</dbReference>
<proteinExistence type="inferred from homology"/>
<dbReference type="CDD" id="cd04301">
    <property type="entry name" value="NAT_SF"/>
    <property type="match status" value="1"/>
</dbReference>
<dbReference type="InterPro" id="IPR000182">
    <property type="entry name" value="GNAT_dom"/>
</dbReference>
<organism evidence="11 12">
    <name type="scientific">Phytophthora megakarya</name>
    <dbReference type="NCBI Taxonomy" id="4795"/>
    <lineage>
        <taxon>Eukaryota</taxon>
        <taxon>Sar</taxon>
        <taxon>Stramenopiles</taxon>
        <taxon>Oomycota</taxon>
        <taxon>Peronosporomycetes</taxon>
        <taxon>Peronosporales</taxon>
        <taxon>Peronosporaceae</taxon>
        <taxon>Phytophthora</taxon>
    </lineage>
</organism>
<keyword evidence="6 11" id="KW-0808">Transferase</keyword>
<sequence length="534" mass="58768">MWVRPGALQSRRLLFSSVCGRSRSSLGSLRVFASSRAALQSVGAPTAPTNEAFGSGHSHTFVPSLTTFTPPTDDNQATFSDFLPIVPPECLRVQQGLQTEGRAVGPSSFTAMFRDMSPYINFHRGTTMVIHLPGQLVESNLFGAVMHDIALLNTFGVKLVLVAGSRPQLNRQLSLRKLSQRFDCGMRITGPMELQCAMDAAGSVRFQIESYLGRGIVNSPGRARTINIASGNFITAQPVGVRGGVDFKNTGEMRRLNVDKVRAALDDGDIVLISSIGYSASGEVFNCLSEQVASKCAVQLESAKLIFMHNGEELIDSRSNSVVQTLVVEQAQQYVELARQNPDINGDFLLYLKESIKACVNGVKRAHLVSRYVDGGLLQELFTRDGEGLMITKHMYEGIRMANTNDIVSVMRLIQPLLDDDVLVSRDQEHPYENNFAEMGCVAVDPTYRNLGKGNAMLGYIMRKAAAMGVTKLFVMTTRTAHWFLERGFVEATVNDLPPSKVAKVDLKRKSKVYICDISTKRALDEKELLLQME</sequence>
<dbReference type="Pfam" id="PF00583">
    <property type="entry name" value="Acetyltransf_1"/>
    <property type="match status" value="1"/>
</dbReference>
<evidence type="ECO:0000256" key="4">
    <source>
        <dbReference type="ARBA" id="ARBA00022571"/>
    </source>
</evidence>
<dbReference type="PANTHER" id="PTHR30602">
    <property type="entry name" value="AMINO-ACID ACETYLTRANSFERASE"/>
    <property type="match status" value="1"/>
</dbReference>
<dbReference type="STRING" id="4795.A0A225VQP6"/>
<dbReference type="GO" id="GO:0005737">
    <property type="term" value="C:cytoplasm"/>
    <property type="evidence" value="ECO:0007669"/>
    <property type="project" value="InterPro"/>
</dbReference>
<evidence type="ECO:0000256" key="3">
    <source>
        <dbReference type="ARBA" id="ARBA00012697"/>
    </source>
</evidence>
<dbReference type="CDD" id="cd04237">
    <property type="entry name" value="AAK_NAGS-ABP"/>
    <property type="match status" value="1"/>
</dbReference>
<dbReference type="InterPro" id="IPR036393">
    <property type="entry name" value="AceGlu_kinase-like_sf"/>
</dbReference>
<evidence type="ECO:0000313" key="12">
    <source>
        <dbReference type="Proteomes" id="UP000198211"/>
    </source>
</evidence>
<dbReference type="Gene3D" id="3.40.630.30">
    <property type="match status" value="1"/>
</dbReference>
<reference evidence="12" key="1">
    <citation type="submission" date="2017-03" db="EMBL/GenBank/DDBJ databases">
        <title>Phytopthora megakarya and P. palmivora, two closely related causual agents of cacao black pod achieved similar genome size and gene model numbers by different mechanisms.</title>
        <authorList>
            <person name="Ali S."/>
            <person name="Shao J."/>
            <person name="Larry D.J."/>
            <person name="Kronmiller B."/>
            <person name="Shen D."/>
            <person name="Strem M.D."/>
            <person name="Melnick R.L."/>
            <person name="Guiltinan M.J."/>
            <person name="Tyler B.M."/>
            <person name="Meinhardt L.W."/>
            <person name="Bailey B.A."/>
        </authorList>
    </citation>
    <scope>NUCLEOTIDE SEQUENCE [LARGE SCALE GENOMIC DNA]</scope>
    <source>
        <strain evidence="12">zdho120</strain>
    </source>
</reference>
<dbReference type="GO" id="GO:0006526">
    <property type="term" value="P:L-arginine biosynthetic process"/>
    <property type="evidence" value="ECO:0007669"/>
    <property type="project" value="UniProtKB-KW"/>
</dbReference>
<dbReference type="InterPro" id="IPR033719">
    <property type="entry name" value="NAGS_kin"/>
</dbReference>
<comment type="pathway">
    <text evidence="1">Amino-acid biosynthesis; L-arginine biosynthesis; N(2)-acetyl-L-ornithine from L-glutamate: step 1/4.</text>
</comment>
<evidence type="ECO:0000313" key="11">
    <source>
        <dbReference type="EMBL" id="OWZ07117.1"/>
    </source>
</evidence>
<dbReference type="AlphaFoldDB" id="A0A225VQP6"/>
<dbReference type="OrthoDB" id="438291at2759"/>
<evidence type="ECO:0000256" key="6">
    <source>
        <dbReference type="ARBA" id="ARBA00022679"/>
    </source>
</evidence>
<protein>
    <recommendedName>
        <fullName evidence="3">amino-acid N-acetyltransferase</fullName>
        <ecNumber evidence="3">2.3.1.1</ecNumber>
    </recommendedName>
</protein>
<feature type="domain" description="Aspartate/glutamate/uridylate kinase" evidence="10">
    <location>
        <begin position="127"/>
        <end position="370"/>
    </location>
</feature>
<dbReference type="NCBIfam" id="NF003641">
    <property type="entry name" value="PRK05279.1"/>
    <property type="match status" value="1"/>
</dbReference>
<evidence type="ECO:0000256" key="2">
    <source>
        <dbReference type="ARBA" id="ARBA00009145"/>
    </source>
</evidence>
<dbReference type="InterPro" id="IPR010167">
    <property type="entry name" value="NH2A_AcTrfase"/>
</dbReference>
<keyword evidence="4" id="KW-0055">Arginine biosynthesis</keyword>
<dbReference type="SUPFAM" id="SSF55729">
    <property type="entry name" value="Acyl-CoA N-acyltransferases (Nat)"/>
    <property type="match status" value="1"/>
</dbReference>
<dbReference type="GO" id="GO:0004042">
    <property type="term" value="F:L-glutamate N-acetyltransferase activity"/>
    <property type="evidence" value="ECO:0007669"/>
    <property type="project" value="InterPro"/>
</dbReference>
<evidence type="ECO:0000256" key="5">
    <source>
        <dbReference type="ARBA" id="ARBA00022605"/>
    </source>
</evidence>
<dbReference type="EMBL" id="NBNE01003668">
    <property type="protein sequence ID" value="OWZ07117.1"/>
    <property type="molecule type" value="Genomic_DNA"/>
</dbReference>
<comment type="catalytic activity">
    <reaction evidence="8">
        <text>L-glutamate + acetyl-CoA = N-acetyl-L-glutamate + CoA + H(+)</text>
        <dbReference type="Rhea" id="RHEA:24292"/>
        <dbReference type="ChEBI" id="CHEBI:15378"/>
        <dbReference type="ChEBI" id="CHEBI:29985"/>
        <dbReference type="ChEBI" id="CHEBI:44337"/>
        <dbReference type="ChEBI" id="CHEBI:57287"/>
        <dbReference type="ChEBI" id="CHEBI:57288"/>
        <dbReference type="EC" id="2.3.1.1"/>
    </reaction>
</comment>
<evidence type="ECO:0000259" key="10">
    <source>
        <dbReference type="Pfam" id="PF00696"/>
    </source>
</evidence>
<name>A0A225VQP6_9STRA</name>
<keyword evidence="7" id="KW-0012">Acyltransferase</keyword>
<feature type="domain" description="N-acetyltransferase" evidence="9">
    <location>
        <begin position="430"/>
        <end position="487"/>
    </location>
</feature>
<comment type="similarity">
    <text evidence="2">Belongs to the acetyltransferase family. ArgA subfamily.</text>
</comment>
<dbReference type="Gene3D" id="3.40.1160.10">
    <property type="entry name" value="Acetylglutamate kinase-like"/>
    <property type="match status" value="1"/>
</dbReference>
<dbReference type="PANTHER" id="PTHR30602:SF12">
    <property type="entry name" value="AMINO-ACID ACETYLTRANSFERASE NAGS1, CHLOROPLASTIC-RELATED"/>
    <property type="match status" value="1"/>
</dbReference>
<dbReference type="InterPro" id="IPR016181">
    <property type="entry name" value="Acyl_CoA_acyltransferase"/>
</dbReference>
<comment type="caution">
    <text evidence="11">The sequence shown here is derived from an EMBL/GenBank/DDBJ whole genome shotgun (WGS) entry which is preliminary data.</text>
</comment>
<dbReference type="EC" id="2.3.1.1" evidence="3"/>
<accession>A0A225VQP6</accession>
<gene>
    <name evidence="11" type="ORF">PHMEG_00020535</name>
</gene>
<evidence type="ECO:0000256" key="8">
    <source>
        <dbReference type="ARBA" id="ARBA00048372"/>
    </source>
</evidence>
<keyword evidence="12" id="KW-1185">Reference proteome</keyword>
<dbReference type="NCBIfam" id="TIGR01890">
    <property type="entry name" value="N-Ac-Glu-synth"/>
    <property type="match status" value="1"/>
</dbReference>
<dbReference type="InterPro" id="IPR001048">
    <property type="entry name" value="Asp/Glu/Uridylate_kinase"/>
</dbReference>
<evidence type="ECO:0000256" key="1">
    <source>
        <dbReference type="ARBA" id="ARBA00004925"/>
    </source>
</evidence>
<dbReference type="HAMAP" id="MF_01105">
    <property type="entry name" value="N_acetyl_glu_synth"/>
    <property type="match status" value="1"/>
</dbReference>
<evidence type="ECO:0000256" key="7">
    <source>
        <dbReference type="ARBA" id="ARBA00023315"/>
    </source>
</evidence>